<keyword evidence="2" id="KW-1185">Reference proteome</keyword>
<evidence type="ECO:0000313" key="1">
    <source>
        <dbReference type="EMBL" id="KAK1257939.1"/>
    </source>
</evidence>
<reference evidence="1" key="1">
    <citation type="journal article" date="2023" name="Nat. Commun.">
        <title>Diploid and tetraploid genomes of Acorus and the evolution of monocots.</title>
        <authorList>
            <person name="Ma L."/>
            <person name="Liu K.W."/>
            <person name="Li Z."/>
            <person name="Hsiao Y.Y."/>
            <person name="Qi Y."/>
            <person name="Fu T."/>
            <person name="Tang G.D."/>
            <person name="Zhang D."/>
            <person name="Sun W.H."/>
            <person name="Liu D.K."/>
            <person name="Li Y."/>
            <person name="Chen G.Z."/>
            <person name="Liu X.D."/>
            <person name="Liao X.Y."/>
            <person name="Jiang Y.T."/>
            <person name="Yu X."/>
            <person name="Hao Y."/>
            <person name="Huang J."/>
            <person name="Zhao X.W."/>
            <person name="Ke S."/>
            <person name="Chen Y.Y."/>
            <person name="Wu W.L."/>
            <person name="Hsu J.L."/>
            <person name="Lin Y.F."/>
            <person name="Huang M.D."/>
            <person name="Li C.Y."/>
            <person name="Huang L."/>
            <person name="Wang Z.W."/>
            <person name="Zhao X."/>
            <person name="Zhong W.Y."/>
            <person name="Peng D.H."/>
            <person name="Ahmad S."/>
            <person name="Lan S."/>
            <person name="Zhang J.S."/>
            <person name="Tsai W.C."/>
            <person name="Van de Peer Y."/>
            <person name="Liu Z.J."/>
        </authorList>
    </citation>
    <scope>NUCLEOTIDE SEQUENCE</scope>
    <source>
        <strain evidence="1">SCP</strain>
    </source>
</reference>
<dbReference type="AlphaFoldDB" id="A0AAV8ZZD6"/>
<name>A0AAV8ZZD6_ACOGR</name>
<gene>
    <name evidence="1" type="ORF">QJS04_geneDACA024031</name>
</gene>
<dbReference type="Proteomes" id="UP001179952">
    <property type="component" value="Unassembled WGS sequence"/>
</dbReference>
<proteinExistence type="predicted"/>
<organism evidence="1 2">
    <name type="scientific">Acorus gramineus</name>
    <name type="common">Dwarf sweet flag</name>
    <dbReference type="NCBI Taxonomy" id="55184"/>
    <lineage>
        <taxon>Eukaryota</taxon>
        <taxon>Viridiplantae</taxon>
        <taxon>Streptophyta</taxon>
        <taxon>Embryophyta</taxon>
        <taxon>Tracheophyta</taxon>
        <taxon>Spermatophyta</taxon>
        <taxon>Magnoliopsida</taxon>
        <taxon>Liliopsida</taxon>
        <taxon>Acoraceae</taxon>
        <taxon>Acorus</taxon>
    </lineage>
</organism>
<dbReference type="EMBL" id="JAUJYN010000030">
    <property type="protein sequence ID" value="KAK1257939.1"/>
    <property type="molecule type" value="Genomic_DNA"/>
</dbReference>
<reference evidence="1" key="2">
    <citation type="submission" date="2023-06" db="EMBL/GenBank/DDBJ databases">
        <authorList>
            <person name="Ma L."/>
            <person name="Liu K.-W."/>
            <person name="Li Z."/>
            <person name="Hsiao Y.-Y."/>
            <person name="Qi Y."/>
            <person name="Fu T."/>
            <person name="Tang G."/>
            <person name="Zhang D."/>
            <person name="Sun W.-H."/>
            <person name="Liu D.-K."/>
            <person name="Li Y."/>
            <person name="Chen G.-Z."/>
            <person name="Liu X.-D."/>
            <person name="Liao X.-Y."/>
            <person name="Jiang Y.-T."/>
            <person name="Yu X."/>
            <person name="Hao Y."/>
            <person name="Huang J."/>
            <person name="Zhao X.-W."/>
            <person name="Ke S."/>
            <person name="Chen Y.-Y."/>
            <person name="Wu W.-L."/>
            <person name="Hsu J.-L."/>
            <person name="Lin Y.-F."/>
            <person name="Huang M.-D."/>
            <person name="Li C.-Y."/>
            <person name="Huang L."/>
            <person name="Wang Z.-W."/>
            <person name="Zhao X."/>
            <person name="Zhong W.-Y."/>
            <person name="Peng D.-H."/>
            <person name="Ahmad S."/>
            <person name="Lan S."/>
            <person name="Zhang J.-S."/>
            <person name="Tsai W.-C."/>
            <person name="Van De Peer Y."/>
            <person name="Liu Z.-J."/>
        </authorList>
    </citation>
    <scope>NUCLEOTIDE SEQUENCE</scope>
    <source>
        <strain evidence="1">SCP</strain>
        <tissue evidence="1">Leaves</tissue>
    </source>
</reference>
<accession>A0AAV8ZZD6</accession>
<comment type="caution">
    <text evidence="1">The sequence shown here is derived from an EMBL/GenBank/DDBJ whole genome shotgun (WGS) entry which is preliminary data.</text>
</comment>
<evidence type="ECO:0000313" key="2">
    <source>
        <dbReference type="Proteomes" id="UP001179952"/>
    </source>
</evidence>
<sequence length="53" mass="6255">MKLKLSMKPKLQILTDFAECLKKGSASQMVLFRKRVVFQFLFQQQILFLFKTG</sequence>
<protein>
    <submittedName>
        <fullName evidence="1">Uncharacterized protein</fullName>
    </submittedName>
</protein>